<keyword evidence="1" id="KW-0175">Coiled coil</keyword>
<evidence type="ECO:0000313" key="3">
    <source>
        <dbReference type="EMBL" id="RGY20933.1"/>
    </source>
</evidence>
<feature type="coiled-coil region" evidence="1">
    <location>
        <begin position="55"/>
        <end position="82"/>
    </location>
</feature>
<name>A0A413IT76_9BACT</name>
<organism evidence="3 4">
    <name type="scientific">Butyricimonas virosa</name>
    <dbReference type="NCBI Taxonomy" id="544645"/>
    <lineage>
        <taxon>Bacteria</taxon>
        <taxon>Pseudomonadati</taxon>
        <taxon>Bacteroidota</taxon>
        <taxon>Bacteroidia</taxon>
        <taxon>Bacteroidales</taxon>
        <taxon>Odoribacteraceae</taxon>
        <taxon>Butyricimonas</taxon>
    </lineage>
</organism>
<protein>
    <submittedName>
        <fullName evidence="3">Uncharacterized protein</fullName>
    </submittedName>
</protein>
<dbReference type="GeneID" id="93098587"/>
<gene>
    <name evidence="3" type="ORF">DXA50_02415</name>
    <name evidence="2" type="ORF">I6J59_12705</name>
</gene>
<evidence type="ECO:0000256" key="1">
    <source>
        <dbReference type="SAM" id="Coils"/>
    </source>
</evidence>
<dbReference type="OrthoDB" id="1120304at2"/>
<evidence type="ECO:0000313" key="5">
    <source>
        <dbReference type="Proteomes" id="UP000654720"/>
    </source>
</evidence>
<accession>A0A413IT76</accession>
<reference evidence="3 4" key="1">
    <citation type="submission" date="2018-08" db="EMBL/GenBank/DDBJ databases">
        <title>A genome reference for cultivated species of the human gut microbiota.</title>
        <authorList>
            <person name="Zou Y."/>
            <person name="Xue W."/>
            <person name="Luo G."/>
        </authorList>
    </citation>
    <scope>NUCLEOTIDE SEQUENCE [LARGE SCALE GENOMIC DNA]</scope>
    <source>
        <strain evidence="3 4">OF02-7</strain>
    </source>
</reference>
<evidence type="ECO:0000313" key="2">
    <source>
        <dbReference type="EMBL" id="QRO48799.1"/>
    </source>
</evidence>
<sequence length="102" mass="11854">MNKRAMRSGLMLCFSRWNRKGYAIFASLGRNVRIGRLAIHICEMSLRKSSRKGVIVELTEVFERLERLFNEYEEKVKRVGCELLPVRAGIEDAFSNSYHSLN</sequence>
<dbReference type="AlphaFoldDB" id="A0A413IT76"/>
<dbReference type="EMBL" id="QSCR01000002">
    <property type="protein sequence ID" value="RGY20933.1"/>
    <property type="molecule type" value="Genomic_DNA"/>
</dbReference>
<dbReference type="EMBL" id="CP069450">
    <property type="protein sequence ID" value="QRO48799.1"/>
    <property type="molecule type" value="Genomic_DNA"/>
</dbReference>
<keyword evidence="5" id="KW-1185">Reference proteome</keyword>
<dbReference type="RefSeq" id="WP_034503093.1">
    <property type="nucleotide sequence ID" value="NZ_CAJKXH010000025.1"/>
</dbReference>
<proteinExistence type="predicted"/>
<dbReference type="Proteomes" id="UP000286063">
    <property type="component" value="Unassembled WGS sequence"/>
</dbReference>
<reference evidence="2 5" key="2">
    <citation type="submission" date="2021-02" db="EMBL/GenBank/DDBJ databases">
        <title>FDA dAtabase for Regulatory Grade micrObial Sequences (FDA-ARGOS): Supporting development and validation of Infectious Disease Dx tests.</title>
        <authorList>
            <person name="Carlson P."/>
            <person name="Fischbach M."/>
            <person name="Hastie J."/>
            <person name="Bilen M."/>
            <person name="Cheng A."/>
            <person name="Tallon L."/>
            <person name="Sadzewicz L."/>
            <person name="Zhao X."/>
            <person name="Boylan J."/>
            <person name="Ott S."/>
            <person name="Bowen H."/>
            <person name="Vavikolanu K."/>
            <person name="Mehta A."/>
            <person name="Aluvathingal J."/>
            <person name="Nadendla S."/>
            <person name="Yan Y."/>
            <person name="Sichtig H."/>
        </authorList>
    </citation>
    <scope>NUCLEOTIDE SEQUENCE [LARGE SCALE GENOMIC DNA]</scope>
    <source>
        <strain evidence="2 5">FDAARGOS_1229</strain>
    </source>
</reference>
<evidence type="ECO:0000313" key="4">
    <source>
        <dbReference type="Proteomes" id="UP000286063"/>
    </source>
</evidence>
<dbReference type="Proteomes" id="UP000654720">
    <property type="component" value="Chromosome"/>
</dbReference>